<evidence type="ECO:0000259" key="3">
    <source>
        <dbReference type="PROSITE" id="PS50157"/>
    </source>
</evidence>
<dbReference type="InterPro" id="IPR013087">
    <property type="entry name" value="Znf_C2H2_type"/>
</dbReference>
<dbReference type="Gene3D" id="3.30.160.60">
    <property type="entry name" value="Classic Zinc Finger"/>
    <property type="match status" value="1"/>
</dbReference>
<dbReference type="RefSeq" id="XP_020066492.1">
    <property type="nucleotide sequence ID" value="XM_020206393.1"/>
</dbReference>
<keyword evidence="5" id="KW-1185">Reference proteome</keyword>
<dbReference type="STRING" id="984487.A0A1E4SPB0"/>
<dbReference type="SMART" id="SM00355">
    <property type="entry name" value="ZnF_C2H2"/>
    <property type="match status" value="3"/>
</dbReference>
<accession>A0A1E4SPB0</accession>
<dbReference type="EMBL" id="KV453909">
    <property type="protein sequence ID" value="ODV81370.1"/>
    <property type="molecule type" value="Genomic_DNA"/>
</dbReference>
<evidence type="ECO:0000256" key="2">
    <source>
        <dbReference type="SAM" id="MobiDB-lite"/>
    </source>
</evidence>
<dbReference type="GeneID" id="30980530"/>
<organism evidence="4 5">
    <name type="scientific">Suhomyces tanzawaensis NRRL Y-17324</name>
    <dbReference type="NCBI Taxonomy" id="984487"/>
    <lineage>
        <taxon>Eukaryota</taxon>
        <taxon>Fungi</taxon>
        <taxon>Dikarya</taxon>
        <taxon>Ascomycota</taxon>
        <taxon>Saccharomycotina</taxon>
        <taxon>Pichiomycetes</taxon>
        <taxon>Debaryomycetaceae</taxon>
        <taxon>Suhomyces</taxon>
    </lineage>
</organism>
<evidence type="ECO:0000313" key="5">
    <source>
        <dbReference type="Proteomes" id="UP000094285"/>
    </source>
</evidence>
<keyword evidence="1" id="KW-0863">Zinc-finger</keyword>
<dbReference type="PROSITE" id="PS50157">
    <property type="entry name" value="ZINC_FINGER_C2H2_2"/>
    <property type="match status" value="1"/>
</dbReference>
<gene>
    <name evidence="4" type="ORF">CANTADRAFT_19012</name>
</gene>
<dbReference type="AlphaFoldDB" id="A0A1E4SPB0"/>
<evidence type="ECO:0000313" key="4">
    <source>
        <dbReference type="EMBL" id="ODV81370.1"/>
    </source>
</evidence>
<protein>
    <recommendedName>
        <fullName evidence="3">C2H2-type domain-containing protein</fullName>
    </recommendedName>
</protein>
<keyword evidence="1" id="KW-0862">Zinc</keyword>
<keyword evidence="1" id="KW-0479">Metal-binding</keyword>
<dbReference type="Proteomes" id="UP000094285">
    <property type="component" value="Unassembled WGS sequence"/>
</dbReference>
<feature type="region of interest" description="Disordered" evidence="2">
    <location>
        <begin position="498"/>
        <end position="517"/>
    </location>
</feature>
<evidence type="ECO:0000256" key="1">
    <source>
        <dbReference type="PROSITE-ProRule" id="PRU00042"/>
    </source>
</evidence>
<dbReference type="GO" id="GO:0008270">
    <property type="term" value="F:zinc ion binding"/>
    <property type="evidence" value="ECO:0007669"/>
    <property type="project" value="UniProtKB-KW"/>
</dbReference>
<reference evidence="5" key="1">
    <citation type="submission" date="2016-05" db="EMBL/GenBank/DDBJ databases">
        <title>Comparative genomics of biotechnologically important yeasts.</title>
        <authorList>
            <consortium name="DOE Joint Genome Institute"/>
            <person name="Riley R."/>
            <person name="Haridas S."/>
            <person name="Wolfe K.H."/>
            <person name="Lopes M.R."/>
            <person name="Hittinger C.T."/>
            <person name="Goker M."/>
            <person name="Salamov A."/>
            <person name="Wisecaver J."/>
            <person name="Long T.M."/>
            <person name="Aerts A.L."/>
            <person name="Barry K."/>
            <person name="Choi C."/>
            <person name="Clum A."/>
            <person name="Coughlan A.Y."/>
            <person name="Deshpande S."/>
            <person name="Douglass A.P."/>
            <person name="Hanson S.J."/>
            <person name="Klenk H.-P."/>
            <person name="Labutti K."/>
            <person name="Lapidus A."/>
            <person name="Lindquist E."/>
            <person name="Lipzen A."/>
            <person name="Meier-Kolthoff J.P."/>
            <person name="Ohm R.A."/>
            <person name="Otillar R.P."/>
            <person name="Pangilinan J."/>
            <person name="Peng Y."/>
            <person name="Rokas A."/>
            <person name="Rosa C.A."/>
            <person name="Scheuner C."/>
            <person name="Sibirny A.A."/>
            <person name="Slot J.C."/>
            <person name="Stielow J.B."/>
            <person name="Sun H."/>
            <person name="Kurtzman C.P."/>
            <person name="Blackwell M."/>
            <person name="Grigoriev I.V."/>
            <person name="Jeffries T.W."/>
        </authorList>
    </citation>
    <scope>NUCLEOTIDE SEQUENCE [LARGE SCALE GENOMIC DNA]</scope>
    <source>
        <strain evidence="5">NRRL Y-17324</strain>
    </source>
</reference>
<dbReference type="PROSITE" id="PS00028">
    <property type="entry name" value="ZINC_FINGER_C2H2_1"/>
    <property type="match status" value="2"/>
</dbReference>
<name>A0A1E4SPB0_9ASCO</name>
<dbReference type="OrthoDB" id="6910977at2759"/>
<sequence length="517" mass="57802">MYHTQPPQSSSSYSGFGSDVTSDTSATLYPVFATSYQGMENSTLAFLDSSLHPELFDHYPATTLNNNNTLPQQDLLDNTLTFNPTSGLVRDNINLQLKLGQSYRQNSPMNQYFASLPGQNLFAQPNKRLMVSPVVVSSATGGQTLDYNMSTFGLQPQAAAVGAVGESAPVTPPTSPEAQLFLDTMYDNMGQATNNSLLYNMGGDGLHDGFFNYDFQVVPASNVHEISPKSYGGIKADPISMSTELSIVEEQQRQLQIQLQKQRCALIDNQVQNRHKKKRSSTKTEVFDATPSLDVTTAIDLAAKAFTKAFPQRHSSVNILAHGQMMPMSPTSSTGSSISTPLASSGFKATRPMKDRLLEKFSRDEVLSIKYGKVEMECGQHCSAVFQDFIELAEHYDEHKIIRYCPRSFICPIDDCPMNILGYNKKALLKQHVVSHHFAKGYVKPELLKYSQQLLSIVFVCEHSDCKKGFYRRDSLTRHLKLVHANASSKFNLKKRERIEEEEEEEDCGKKRRRRSK</sequence>
<feature type="domain" description="C2H2-type" evidence="3">
    <location>
        <begin position="459"/>
        <end position="489"/>
    </location>
</feature>
<proteinExistence type="predicted"/>